<protein>
    <submittedName>
        <fullName evidence="1">Uncharacterized protein</fullName>
    </submittedName>
</protein>
<reference evidence="1" key="1">
    <citation type="submission" date="2020-10" db="EMBL/GenBank/DDBJ databases">
        <title>Genome Sequence of Monilinia vaccinii-corymbosi Sheds Light on Mummy Berry Disease Infection of Blueberry and Mating Type.</title>
        <authorList>
            <person name="Yow A.G."/>
            <person name="Zhang Y."/>
            <person name="Bansal K."/>
            <person name="Eacker S.M."/>
            <person name="Sullivan S."/>
            <person name="Liachko I."/>
            <person name="Cubeta M.A."/>
            <person name="Rollins J.A."/>
            <person name="Ashrafi H."/>
        </authorList>
    </citation>
    <scope>NUCLEOTIDE SEQUENCE</scope>
    <source>
        <strain evidence="1">RL-1</strain>
    </source>
</reference>
<sequence length="133" mass="15098">MPFIQDSHLPLSSFVKTNISIPDQVHPSFSIHSIMNGWTESSARDHGQASVGTLSISQALDLARNAEEGADDPLVISVLEVEINRIWIKIQTEPTTYVMSREEYGVFNYFQNRFQGQELATAARRRYWDSNHS</sequence>
<dbReference type="OrthoDB" id="5302289at2759"/>
<evidence type="ECO:0000313" key="2">
    <source>
        <dbReference type="Proteomes" id="UP000672032"/>
    </source>
</evidence>
<evidence type="ECO:0000313" key="1">
    <source>
        <dbReference type="EMBL" id="QSZ31782.1"/>
    </source>
</evidence>
<proteinExistence type="predicted"/>
<keyword evidence="2" id="KW-1185">Reference proteome</keyword>
<gene>
    <name evidence="1" type="ORF">DSL72_001351</name>
</gene>
<dbReference type="EMBL" id="CP063406">
    <property type="protein sequence ID" value="QSZ31782.1"/>
    <property type="molecule type" value="Genomic_DNA"/>
</dbReference>
<name>A0A8A3P3P7_9HELO</name>
<dbReference type="AlphaFoldDB" id="A0A8A3P3P7"/>
<accession>A0A8A3P3P7</accession>
<organism evidence="1 2">
    <name type="scientific">Monilinia vaccinii-corymbosi</name>
    <dbReference type="NCBI Taxonomy" id="61207"/>
    <lineage>
        <taxon>Eukaryota</taxon>
        <taxon>Fungi</taxon>
        <taxon>Dikarya</taxon>
        <taxon>Ascomycota</taxon>
        <taxon>Pezizomycotina</taxon>
        <taxon>Leotiomycetes</taxon>
        <taxon>Helotiales</taxon>
        <taxon>Sclerotiniaceae</taxon>
        <taxon>Monilinia</taxon>
    </lineage>
</organism>
<dbReference type="Proteomes" id="UP000672032">
    <property type="component" value="Chromosome 2"/>
</dbReference>